<protein>
    <submittedName>
        <fullName evidence="1">G protein-coupled receptor</fullName>
    </submittedName>
</protein>
<organism evidence="1 2">
    <name type="scientific">Pristionchus pacificus</name>
    <name type="common">Parasitic nematode worm</name>
    <dbReference type="NCBI Taxonomy" id="54126"/>
    <lineage>
        <taxon>Eukaryota</taxon>
        <taxon>Metazoa</taxon>
        <taxon>Ecdysozoa</taxon>
        <taxon>Nematoda</taxon>
        <taxon>Chromadorea</taxon>
        <taxon>Rhabditida</taxon>
        <taxon>Rhabditina</taxon>
        <taxon>Diplogasteromorpha</taxon>
        <taxon>Diplogasteroidea</taxon>
        <taxon>Neodiplogasteridae</taxon>
        <taxon>Pristionchus</taxon>
    </lineage>
</organism>
<evidence type="ECO:0000313" key="1">
    <source>
        <dbReference type="EnsemblMetazoa" id="PPA26994.1"/>
    </source>
</evidence>
<accession>A0A8R1UJ23</accession>
<dbReference type="AlphaFoldDB" id="A0A2A6CNQ3"/>
<evidence type="ECO:0000313" key="2">
    <source>
        <dbReference type="Proteomes" id="UP000005239"/>
    </source>
</evidence>
<dbReference type="InterPro" id="IPR019423">
    <property type="entry name" value="7TM_GPCR_serpentine_rcpt_Srj"/>
</dbReference>
<proteinExistence type="predicted"/>
<accession>A0A2A6CNQ3</accession>
<keyword evidence="2" id="KW-1185">Reference proteome</keyword>
<reference evidence="1" key="2">
    <citation type="submission" date="2022-06" db="UniProtKB">
        <authorList>
            <consortium name="EnsemblMetazoa"/>
        </authorList>
    </citation>
    <scope>IDENTIFICATION</scope>
    <source>
        <strain evidence="1">PS312</strain>
    </source>
</reference>
<dbReference type="PANTHER" id="PTHR45907">
    <property type="entry name" value="SERPENTINE RECEPTOR, CLASS J"/>
    <property type="match status" value="1"/>
</dbReference>
<name>A0A2A6CNQ3_PRIPA</name>
<reference evidence="2" key="1">
    <citation type="journal article" date="2008" name="Nat. Genet.">
        <title>The Pristionchus pacificus genome provides a unique perspective on nematode lifestyle and parasitism.</title>
        <authorList>
            <person name="Dieterich C."/>
            <person name="Clifton S.W."/>
            <person name="Schuster L.N."/>
            <person name="Chinwalla A."/>
            <person name="Delehaunty K."/>
            <person name="Dinkelacker I."/>
            <person name="Fulton L."/>
            <person name="Fulton R."/>
            <person name="Godfrey J."/>
            <person name="Minx P."/>
            <person name="Mitreva M."/>
            <person name="Roeseler W."/>
            <person name="Tian H."/>
            <person name="Witte H."/>
            <person name="Yang S.P."/>
            <person name="Wilson R.K."/>
            <person name="Sommer R.J."/>
        </authorList>
    </citation>
    <scope>NUCLEOTIDE SEQUENCE [LARGE SCALE GENOMIC DNA]</scope>
    <source>
        <strain evidence="2">PS312</strain>
    </source>
</reference>
<dbReference type="Pfam" id="PF10326">
    <property type="entry name" value="7TM_GPCR_Str"/>
    <property type="match status" value="1"/>
</dbReference>
<dbReference type="InterPro" id="IPR019428">
    <property type="entry name" value="7TM_GPCR_serpentine_rcpt_Str"/>
</dbReference>
<dbReference type="Proteomes" id="UP000005239">
    <property type="component" value="Unassembled WGS sequence"/>
</dbReference>
<gene>
    <name evidence="1" type="primary">WBGene00116548</name>
</gene>
<dbReference type="EnsemblMetazoa" id="PPA26994.1">
    <property type="protein sequence ID" value="PPA26994.1"/>
    <property type="gene ID" value="WBGene00116548"/>
</dbReference>
<sequence length="177" mass="20741">MNDFSGYVLSTVLSSQFLLLSQSSICYIAIGRPEKLELFNKPLFVIVLSMYPIGECVLWTWLSFKSGIDDDNYVRDYYYEHFNETITGWRVLHHWKYDQFNVSAFMVIAGAMVVMTFNMSIGLFLASRTIVQIREAKSFSPNYKALQFKILRALFAQAWDAIVVILLIKDYRYWDYD</sequence>
<dbReference type="PANTHER" id="PTHR45907:SF22">
    <property type="entry name" value="G PROTEIN-COUPLED RECEPTOR"/>
    <property type="match status" value="1"/>
</dbReference>
<dbReference type="OrthoDB" id="5889881at2759"/>